<evidence type="ECO:0000313" key="2">
    <source>
        <dbReference type="EMBL" id="KAK9149178.1"/>
    </source>
</evidence>
<dbReference type="AlphaFoldDB" id="A0AAP0KCJ0"/>
<feature type="transmembrane region" description="Helical" evidence="1">
    <location>
        <begin position="49"/>
        <end position="67"/>
    </location>
</feature>
<comment type="caution">
    <text evidence="2">The sequence shown here is derived from an EMBL/GenBank/DDBJ whole genome shotgun (WGS) entry which is preliminary data.</text>
</comment>
<evidence type="ECO:0000313" key="3">
    <source>
        <dbReference type="Proteomes" id="UP001419268"/>
    </source>
</evidence>
<protein>
    <submittedName>
        <fullName evidence="2">Uncharacterized protein</fullName>
    </submittedName>
</protein>
<keyword evidence="1" id="KW-1133">Transmembrane helix</keyword>
<accession>A0AAP0KCJ0</accession>
<feature type="transmembrane region" description="Helical" evidence="1">
    <location>
        <begin position="12"/>
        <end position="29"/>
    </location>
</feature>
<dbReference type="Proteomes" id="UP001419268">
    <property type="component" value="Unassembled WGS sequence"/>
</dbReference>
<keyword evidence="1" id="KW-0472">Membrane</keyword>
<dbReference type="EMBL" id="JBBNAG010000003">
    <property type="protein sequence ID" value="KAK9149178.1"/>
    <property type="molecule type" value="Genomic_DNA"/>
</dbReference>
<sequence>MHVVSTINLLSLLYWISRLVIFSLVATLGDHGDGGGPGECGDLAGYRCKWATVFFSFGSIFHVLLGLD</sequence>
<organism evidence="2 3">
    <name type="scientific">Stephania cephalantha</name>
    <dbReference type="NCBI Taxonomy" id="152367"/>
    <lineage>
        <taxon>Eukaryota</taxon>
        <taxon>Viridiplantae</taxon>
        <taxon>Streptophyta</taxon>
        <taxon>Embryophyta</taxon>
        <taxon>Tracheophyta</taxon>
        <taxon>Spermatophyta</taxon>
        <taxon>Magnoliopsida</taxon>
        <taxon>Ranunculales</taxon>
        <taxon>Menispermaceae</taxon>
        <taxon>Menispermoideae</taxon>
        <taxon>Cissampelideae</taxon>
        <taxon>Stephania</taxon>
    </lineage>
</organism>
<keyword evidence="1" id="KW-0812">Transmembrane</keyword>
<reference evidence="2 3" key="1">
    <citation type="submission" date="2024-01" db="EMBL/GenBank/DDBJ databases">
        <title>Genome assemblies of Stephania.</title>
        <authorList>
            <person name="Yang L."/>
        </authorList>
    </citation>
    <scope>NUCLEOTIDE SEQUENCE [LARGE SCALE GENOMIC DNA]</scope>
    <source>
        <strain evidence="2">JXDWG</strain>
        <tissue evidence="2">Leaf</tissue>
    </source>
</reference>
<keyword evidence="3" id="KW-1185">Reference proteome</keyword>
<proteinExistence type="predicted"/>
<name>A0AAP0KCJ0_9MAGN</name>
<evidence type="ECO:0000256" key="1">
    <source>
        <dbReference type="SAM" id="Phobius"/>
    </source>
</evidence>
<gene>
    <name evidence="2" type="ORF">Scep_007935</name>
</gene>